<evidence type="ECO:0000313" key="3">
    <source>
        <dbReference type="EMBL" id="BES91193.1"/>
    </source>
</evidence>
<proteinExistence type="predicted"/>
<name>A0ABN7AGV7_9HEMI</name>
<feature type="compositionally biased region" description="Basic and acidic residues" evidence="2">
    <location>
        <begin position="230"/>
        <end position="243"/>
    </location>
</feature>
<dbReference type="PANTHER" id="PTHR37445:SF3">
    <property type="entry name" value="ZINC FINGER PHD-TYPE DOMAIN-CONTAINING PROTEIN"/>
    <property type="match status" value="1"/>
</dbReference>
<sequence length="243" mass="28083">MEEIIERLKKLDMLDAIDSKVNDVKSTLEALERDVSRNCDKLEKVEKRVDDIQLSTKTLSSKLSFLDREWRRRNLMIFGYEEKESGWLDLRHKILDFLSRMLKEAVLPQQIERIDRVGVRRRGPAARPVRVIFADQELKWKILSATPSLEGSNISVGRDYTEEERADRKALVQYRNLIREEGVEVKLKGFKLLVNGSLLSLGELQKKYGEKDKRKRIPDSPGAMDGVGVQDKRKKEDDAGTTK</sequence>
<feature type="coiled-coil region" evidence="1">
    <location>
        <begin position="14"/>
        <end position="48"/>
    </location>
</feature>
<feature type="region of interest" description="Disordered" evidence="2">
    <location>
        <begin position="208"/>
        <end position="243"/>
    </location>
</feature>
<evidence type="ECO:0000313" key="4">
    <source>
        <dbReference type="Proteomes" id="UP001307889"/>
    </source>
</evidence>
<dbReference type="Proteomes" id="UP001307889">
    <property type="component" value="Chromosome 2"/>
</dbReference>
<dbReference type="EMBL" id="AP028910">
    <property type="protein sequence ID" value="BES91193.1"/>
    <property type="molecule type" value="Genomic_DNA"/>
</dbReference>
<keyword evidence="4" id="KW-1185">Reference proteome</keyword>
<gene>
    <name evidence="3" type="ORF">NTJ_04001</name>
</gene>
<accession>A0ABN7AGV7</accession>
<dbReference type="Gene3D" id="3.30.70.1820">
    <property type="entry name" value="L1 transposable element, RRM domain"/>
    <property type="match status" value="1"/>
</dbReference>
<protein>
    <submittedName>
        <fullName evidence="3">Uncharacterized protein</fullName>
    </submittedName>
</protein>
<organism evidence="3 4">
    <name type="scientific">Nesidiocoris tenuis</name>
    <dbReference type="NCBI Taxonomy" id="355587"/>
    <lineage>
        <taxon>Eukaryota</taxon>
        <taxon>Metazoa</taxon>
        <taxon>Ecdysozoa</taxon>
        <taxon>Arthropoda</taxon>
        <taxon>Hexapoda</taxon>
        <taxon>Insecta</taxon>
        <taxon>Pterygota</taxon>
        <taxon>Neoptera</taxon>
        <taxon>Paraneoptera</taxon>
        <taxon>Hemiptera</taxon>
        <taxon>Heteroptera</taxon>
        <taxon>Panheteroptera</taxon>
        <taxon>Cimicomorpha</taxon>
        <taxon>Miridae</taxon>
        <taxon>Dicyphina</taxon>
        <taxon>Nesidiocoris</taxon>
    </lineage>
</organism>
<reference evidence="3 4" key="1">
    <citation type="submission" date="2023-09" db="EMBL/GenBank/DDBJ databases">
        <title>Nesidiocoris tenuis whole genome shotgun sequence.</title>
        <authorList>
            <person name="Shibata T."/>
            <person name="Shimoda M."/>
            <person name="Kobayashi T."/>
            <person name="Uehara T."/>
        </authorList>
    </citation>
    <scope>NUCLEOTIDE SEQUENCE [LARGE SCALE GENOMIC DNA]</scope>
    <source>
        <strain evidence="3 4">Japan</strain>
    </source>
</reference>
<evidence type="ECO:0000256" key="2">
    <source>
        <dbReference type="SAM" id="MobiDB-lite"/>
    </source>
</evidence>
<evidence type="ECO:0000256" key="1">
    <source>
        <dbReference type="SAM" id="Coils"/>
    </source>
</evidence>
<dbReference type="PANTHER" id="PTHR37445">
    <property type="entry name" value="PROTEIN CBG24663"/>
    <property type="match status" value="1"/>
</dbReference>
<keyword evidence="1" id="KW-0175">Coiled coil</keyword>